<organism evidence="12 13">
    <name type="scientific">Hymenobacter persicinus</name>
    <dbReference type="NCBI Taxonomy" id="2025506"/>
    <lineage>
        <taxon>Bacteria</taxon>
        <taxon>Pseudomonadati</taxon>
        <taxon>Bacteroidota</taxon>
        <taxon>Cytophagia</taxon>
        <taxon>Cytophagales</taxon>
        <taxon>Hymenobacteraceae</taxon>
        <taxon>Hymenobacter</taxon>
    </lineage>
</organism>
<dbReference type="InterPro" id="IPR018509">
    <property type="entry name" value="DHquinase_II_CS"/>
</dbReference>
<feature type="active site" description="Proton donor" evidence="8 9">
    <location>
        <position position="97"/>
    </location>
</feature>
<dbReference type="GO" id="GO:0009423">
    <property type="term" value="P:chorismate biosynthetic process"/>
    <property type="evidence" value="ECO:0007669"/>
    <property type="project" value="UniProtKB-UniRule"/>
</dbReference>
<comment type="subunit">
    <text evidence="5 8">Homododecamer.</text>
</comment>
<evidence type="ECO:0000256" key="10">
    <source>
        <dbReference type="PIRSR" id="PIRSR001399-2"/>
    </source>
</evidence>
<dbReference type="GO" id="GO:0019631">
    <property type="term" value="P:quinate catabolic process"/>
    <property type="evidence" value="ECO:0007669"/>
    <property type="project" value="TreeGrafter"/>
</dbReference>
<keyword evidence="7 8" id="KW-0456">Lyase</keyword>
<feature type="binding site" evidence="8 10">
    <location>
        <position position="71"/>
    </location>
    <ligand>
        <name>substrate</name>
    </ligand>
</feature>
<dbReference type="EMBL" id="SEWE01000022">
    <property type="protein sequence ID" value="RYU79028.1"/>
    <property type="molecule type" value="Genomic_DNA"/>
</dbReference>
<feature type="binding site" evidence="8 10">
    <location>
        <position position="84"/>
    </location>
    <ligand>
        <name>substrate</name>
    </ligand>
</feature>
<dbReference type="CDD" id="cd00466">
    <property type="entry name" value="DHQase_II"/>
    <property type="match status" value="1"/>
</dbReference>
<dbReference type="PANTHER" id="PTHR21272:SF3">
    <property type="entry name" value="CATABOLIC 3-DEHYDROQUINASE"/>
    <property type="match status" value="1"/>
</dbReference>
<dbReference type="InterPro" id="IPR036441">
    <property type="entry name" value="DHquinase_II_sf"/>
</dbReference>
<keyword evidence="13" id="KW-1185">Reference proteome</keyword>
<dbReference type="Gene3D" id="3.40.50.9100">
    <property type="entry name" value="Dehydroquinase, class II"/>
    <property type="match status" value="1"/>
</dbReference>
<reference evidence="12 13" key="1">
    <citation type="submission" date="2019-02" db="EMBL/GenBank/DDBJ databases">
        <title>Bacterial novel species isolated from soil.</title>
        <authorList>
            <person name="Jung H.-Y."/>
        </authorList>
    </citation>
    <scope>NUCLEOTIDE SEQUENCE [LARGE SCALE GENOMIC DNA]</scope>
    <source>
        <strain evidence="12 13">1-3-3-3</strain>
    </source>
</reference>
<feature type="binding site" evidence="8 10">
    <location>
        <begin position="98"/>
        <end position="99"/>
    </location>
    <ligand>
        <name>substrate</name>
    </ligand>
</feature>
<keyword evidence="8" id="KW-0057">Aromatic amino acid biosynthesis</keyword>
<feature type="active site" description="Proton acceptor" evidence="8 9">
    <location>
        <position position="22"/>
    </location>
</feature>
<sequence length="149" mass="16547">MQILILNGPNLNLLGQREPGIYGTRSFDDYLPELRAAFPDLTLDYFQSNHEGELIDKLHEVGFTYAGVVLNAGGYTHTSVALADAVAAIHTPVVEVHLSNLHAREEFRQRSLLGKNCVGSISGFKLDSYRLAVQYFEGLKPKRVGFKVK</sequence>
<dbReference type="NCBIfam" id="NF003805">
    <property type="entry name" value="PRK05395.1-2"/>
    <property type="match status" value="1"/>
</dbReference>
<feature type="site" description="Transition state stabilizer" evidence="8 11">
    <location>
        <position position="17"/>
    </location>
</feature>
<dbReference type="SUPFAM" id="SSF52304">
    <property type="entry name" value="Type II 3-dehydroquinate dehydratase"/>
    <property type="match status" value="1"/>
</dbReference>
<evidence type="ECO:0000256" key="5">
    <source>
        <dbReference type="ARBA" id="ARBA00011193"/>
    </source>
</evidence>
<gene>
    <name evidence="8 12" type="primary">aroQ</name>
    <name evidence="12" type="ORF">EWM57_11750</name>
</gene>
<dbReference type="NCBIfam" id="TIGR01088">
    <property type="entry name" value="aroQ"/>
    <property type="match status" value="1"/>
</dbReference>
<evidence type="ECO:0000256" key="4">
    <source>
        <dbReference type="ARBA" id="ARBA00011037"/>
    </source>
</evidence>
<dbReference type="Pfam" id="PF01220">
    <property type="entry name" value="DHquinase_II"/>
    <property type="match status" value="1"/>
</dbReference>
<dbReference type="NCBIfam" id="NF003807">
    <property type="entry name" value="PRK05395.1-4"/>
    <property type="match status" value="1"/>
</dbReference>
<dbReference type="GO" id="GO:0009073">
    <property type="term" value="P:aromatic amino acid family biosynthetic process"/>
    <property type="evidence" value="ECO:0007669"/>
    <property type="project" value="UniProtKB-KW"/>
</dbReference>
<evidence type="ECO:0000256" key="2">
    <source>
        <dbReference type="ARBA" id="ARBA00003924"/>
    </source>
</evidence>
<protein>
    <recommendedName>
        <fullName evidence="6 8">3-dehydroquinate dehydratase</fullName>
        <shortName evidence="8">3-dehydroquinase</shortName>
        <ecNumber evidence="6 8">4.2.1.10</ecNumber>
    </recommendedName>
    <alternativeName>
        <fullName evidence="8">Type II DHQase</fullName>
    </alternativeName>
</protein>
<feature type="binding site" evidence="8 10">
    <location>
        <position position="77"/>
    </location>
    <ligand>
        <name>substrate</name>
    </ligand>
</feature>
<evidence type="ECO:0000256" key="11">
    <source>
        <dbReference type="PIRSR" id="PIRSR001399-3"/>
    </source>
</evidence>
<dbReference type="GO" id="GO:0003855">
    <property type="term" value="F:3-dehydroquinate dehydratase activity"/>
    <property type="evidence" value="ECO:0007669"/>
    <property type="project" value="UniProtKB-UniRule"/>
</dbReference>
<comment type="caution">
    <text evidence="12">The sequence shown here is derived from an EMBL/GenBank/DDBJ whole genome shotgun (WGS) entry which is preliminary data.</text>
</comment>
<evidence type="ECO:0000256" key="3">
    <source>
        <dbReference type="ARBA" id="ARBA00004902"/>
    </source>
</evidence>
<dbReference type="HAMAP" id="MF_00169">
    <property type="entry name" value="AroQ"/>
    <property type="match status" value="1"/>
</dbReference>
<dbReference type="UniPathway" id="UPA00053">
    <property type="reaction ID" value="UER00086"/>
</dbReference>
<evidence type="ECO:0000256" key="6">
    <source>
        <dbReference type="ARBA" id="ARBA00012060"/>
    </source>
</evidence>
<proteinExistence type="inferred from homology"/>
<comment type="function">
    <text evidence="2 8">Catalyzes a trans-dehydration via an enolate intermediate.</text>
</comment>
<evidence type="ECO:0000313" key="12">
    <source>
        <dbReference type="EMBL" id="RYU79028.1"/>
    </source>
</evidence>
<dbReference type="PANTHER" id="PTHR21272">
    <property type="entry name" value="CATABOLIC 3-DEHYDROQUINASE"/>
    <property type="match status" value="1"/>
</dbReference>
<dbReference type="AlphaFoldDB" id="A0A4Q5LER2"/>
<evidence type="ECO:0000256" key="8">
    <source>
        <dbReference type="HAMAP-Rule" id="MF_00169"/>
    </source>
</evidence>
<dbReference type="PIRSF" id="PIRSF001399">
    <property type="entry name" value="DHquinase_II"/>
    <property type="match status" value="1"/>
</dbReference>
<accession>A0A4Q5LER2</accession>
<evidence type="ECO:0000256" key="7">
    <source>
        <dbReference type="ARBA" id="ARBA00023239"/>
    </source>
</evidence>
<evidence type="ECO:0000313" key="13">
    <source>
        <dbReference type="Proteomes" id="UP000294155"/>
    </source>
</evidence>
<feature type="binding site" evidence="8 10">
    <location>
        <position position="108"/>
    </location>
    <ligand>
        <name>substrate</name>
    </ligand>
</feature>
<dbReference type="RefSeq" id="WP_129921344.1">
    <property type="nucleotide sequence ID" value="NZ_SEWE01000022.1"/>
</dbReference>
<evidence type="ECO:0000256" key="1">
    <source>
        <dbReference type="ARBA" id="ARBA00001864"/>
    </source>
</evidence>
<dbReference type="GO" id="GO:0008652">
    <property type="term" value="P:amino acid biosynthetic process"/>
    <property type="evidence" value="ECO:0007669"/>
    <property type="project" value="UniProtKB-KW"/>
</dbReference>
<comment type="similarity">
    <text evidence="4 8">Belongs to the type-II 3-dehydroquinase family.</text>
</comment>
<dbReference type="Proteomes" id="UP000294155">
    <property type="component" value="Unassembled WGS sequence"/>
</dbReference>
<dbReference type="OrthoDB" id="9790793at2"/>
<comment type="pathway">
    <text evidence="3 8">Metabolic intermediate biosynthesis; chorismate biosynthesis; chorismate from D-erythrose 4-phosphate and phosphoenolpyruvate: step 3/7.</text>
</comment>
<evidence type="ECO:0000256" key="9">
    <source>
        <dbReference type="PIRSR" id="PIRSR001399-1"/>
    </source>
</evidence>
<dbReference type="PROSITE" id="PS01029">
    <property type="entry name" value="DEHYDROQUINASE_II"/>
    <property type="match status" value="1"/>
</dbReference>
<comment type="catalytic activity">
    <reaction evidence="1 8">
        <text>3-dehydroquinate = 3-dehydroshikimate + H2O</text>
        <dbReference type="Rhea" id="RHEA:21096"/>
        <dbReference type="ChEBI" id="CHEBI:15377"/>
        <dbReference type="ChEBI" id="CHEBI:16630"/>
        <dbReference type="ChEBI" id="CHEBI:32364"/>
        <dbReference type="EC" id="4.2.1.10"/>
    </reaction>
</comment>
<dbReference type="NCBIfam" id="NF003806">
    <property type="entry name" value="PRK05395.1-3"/>
    <property type="match status" value="1"/>
</dbReference>
<dbReference type="EC" id="4.2.1.10" evidence="6 8"/>
<keyword evidence="8" id="KW-0028">Amino-acid biosynthesis</keyword>
<dbReference type="InterPro" id="IPR001874">
    <property type="entry name" value="DHquinase_II"/>
</dbReference>
<name>A0A4Q5LER2_9BACT</name>